<dbReference type="SUPFAM" id="SSF56752">
    <property type="entry name" value="D-aminoacid aminotransferase-like PLP-dependent enzymes"/>
    <property type="match status" value="1"/>
</dbReference>
<dbReference type="InterPro" id="IPR043131">
    <property type="entry name" value="BCAT-like_N"/>
</dbReference>
<dbReference type="GO" id="GO:0008483">
    <property type="term" value="F:transaminase activity"/>
    <property type="evidence" value="ECO:0007669"/>
    <property type="project" value="UniProtKB-KW"/>
</dbReference>
<gene>
    <name evidence="1" type="ORF">IC612_09690</name>
</gene>
<dbReference type="InterPro" id="IPR001544">
    <property type="entry name" value="Aminotrans_IV"/>
</dbReference>
<organism evidence="1 2">
    <name type="scientific">Planobacterium oryzisoli</name>
    <dbReference type="NCBI Taxonomy" id="2771435"/>
    <lineage>
        <taxon>Bacteria</taxon>
        <taxon>Pseudomonadati</taxon>
        <taxon>Bacteroidota</taxon>
        <taxon>Flavobacteriia</taxon>
        <taxon>Flavobacteriales</taxon>
        <taxon>Weeksellaceae</taxon>
        <taxon>Chryseobacterium group</taxon>
        <taxon>Chryseobacterium</taxon>
    </lineage>
</organism>
<accession>A0A930YXJ0</accession>
<protein>
    <submittedName>
        <fullName evidence="1">Aminotransferase class IV</fullName>
    </submittedName>
</protein>
<dbReference type="InterPro" id="IPR043132">
    <property type="entry name" value="BCAT-like_C"/>
</dbReference>
<keyword evidence="2" id="KW-1185">Reference proteome</keyword>
<sequence length="262" mass="30033">MHKNTTEINRAMLLGDVVRVSFFVRNGSLQMGEECYFFLMSSMRKMRMKIPLNFTLEFFEECILKIASEQQLLHGIISLFVYRKDFDGPISEAPVDLLHEIQSITDPFSMKEGYTMDVIKEISIGTNLLSNIQVPSPENIYAKVYAKENELNDVILLNSNRRVARSIYGNLLLLQDGVIKVVPQSEGAYISPLMENMLTYFLRTLHVKHEQIEMSAFETQKAQEILVVSDSHGITAVSSIRNKEFASESFRQWVGKWQSSFV</sequence>
<reference evidence="1" key="1">
    <citation type="submission" date="2020-11" db="EMBL/GenBank/DDBJ databases">
        <title>Genome seq and assembly of Planobacterium sp.</title>
        <authorList>
            <person name="Chhetri G."/>
        </authorList>
    </citation>
    <scope>NUCLEOTIDE SEQUENCE</scope>
    <source>
        <strain evidence="1">GCR5</strain>
    </source>
</reference>
<dbReference type="AlphaFoldDB" id="A0A930YXJ0"/>
<dbReference type="Gene3D" id="3.20.10.10">
    <property type="entry name" value="D-amino Acid Aminotransferase, subunit A, domain 2"/>
    <property type="match status" value="1"/>
</dbReference>
<dbReference type="Proteomes" id="UP000694480">
    <property type="component" value="Unassembled WGS sequence"/>
</dbReference>
<keyword evidence="1" id="KW-0808">Transferase</keyword>
<dbReference type="Gene3D" id="3.30.470.10">
    <property type="match status" value="1"/>
</dbReference>
<dbReference type="RefSeq" id="WP_194739993.1">
    <property type="nucleotide sequence ID" value="NZ_JADKYY010000014.1"/>
</dbReference>
<dbReference type="EMBL" id="JADKYY010000014">
    <property type="protein sequence ID" value="MBF5028068.1"/>
    <property type="molecule type" value="Genomic_DNA"/>
</dbReference>
<dbReference type="Pfam" id="PF01063">
    <property type="entry name" value="Aminotran_4"/>
    <property type="match status" value="1"/>
</dbReference>
<evidence type="ECO:0000313" key="2">
    <source>
        <dbReference type="Proteomes" id="UP000694480"/>
    </source>
</evidence>
<name>A0A930YXJ0_9FLAO</name>
<comment type="caution">
    <text evidence="1">The sequence shown here is derived from an EMBL/GenBank/DDBJ whole genome shotgun (WGS) entry which is preliminary data.</text>
</comment>
<evidence type="ECO:0000313" key="1">
    <source>
        <dbReference type="EMBL" id="MBF5028068.1"/>
    </source>
</evidence>
<keyword evidence="1" id="KW-0032">Aminotransferase</keyword>
<dbReference type="InterPro" id="IPR036038">
    <property type="entry name" value="Aminotransferase-like"/>
</dbReference>
<proteinExistence type="predicted"/>